<dbReference type="Proteomes" id="UP000006562">
    <property type="component" value="Chromosome"/>
</dbReference>
<evidence type="ECO:0000313" key="2">
    <source>
        <dbReference type="EMBL" id="CBI44216.1"/>
    </source>
</evidence>
<sequence length="161" mass="18572">MARRKQLTETLKGQITNEEREERLQQEEKLKDFSPLQENPPYWLSTMAKNEWRRIYPHIIKMPISELDSTLLAIYCNSYAQYRMALKDIMTDGQTIIEINSKGFEVKKKNPSVDIMNSMSKEIRGIAGQLGLSLDSRLRIVGLDGDDDEEDLLGAMMNDDD</sequence>
<dbReference type="InterPro" id="IPR006448">
    <property type="entry name" value="Phage_term_ssu_P27"/>
</dbReference>
<dbReference type="NCBIfam" id="TIGR01558">
    <property type="entry name" value="sm_term_P27"/>
    <property type="match status" value="1"/>
</dbReference>
<proteinExistence type="predicted"/>
<evidence type="ECO:0008006" key="4">
    <source>
        <dbReference type="Google" id="ProtNLM"/>
    </source>
</evidence>
<organism evidence="2 3">
    <name type="scientific">Bacillus amyloliquefaciens (strain ATCC 23350 / DSM 7 / BCRC 11601 / CCUG 28519 / NBRC 15535 / NRRL B-14393 / F)</name>
    <dbReference type="NCBI Taxonomy" id="692420"/>
    <lineage>
        <taxon>Bacteria</taxon>
        <taxon>Bacillati</taxon>
        <taxon>Bacillota</taxon>
        <taxon>Bacilli</taxon>
        <taxon>Bacillales</taxon>
        <taxon>Bacillaceae</taxon>
        <taxon>Bacillus</taxon>
        <taxon>Bacillus amyloliquefaciens group</taxon>
    </lineage>
</organism>
<feature type="region of interest" description="Disordered" evidence="1">
    <location>
        <begin position="1"/>
        <end position="29"/>
    </location>
</feature>
<reference evidence="2 3" key="1">
    <citation type="journal article" date="2011" name="Int. J. Syst. Evol. Microbiol.">
        <title>Relationship of Bacillus amyloliquefaciens clades associated with strains DSM 7T and FZB42T: a proposal for Bacillus amyloliquefaciens subsp. amyloliquefaciens subsp. nov. and Bacillus amyloliquefaciens subsp. plantarum subsp. nov. based on complete genome sequence comparisons.</title>
        <authorList>
            <person name="Borriss R."/>
            <person name="Chen X.H."/>
            <person name="Rueckert C."/>
            <person name="Blom J."/>
            <person name="Becker A."/>
            <person name="Baumgarth B."/>
            <person name="Fan B."/>
            <person name="Pukall R."/>
            <person name="Schumann P."/>
            <person name="Sproer C."/>
            <person name="Junge H."/>
            <person name="Vater J."/>
            <person name="Puhler A."/>
            <person name="Klenk H.P."/>
        </authorList>
    </citation>
    <scope>NUCLEOTIDE SEQUENCE [LARGE SCALE GENOMIC DNA]</scope>
    <source>
        <strain evidence="3">DSM 7</strain>
    </source>
</reference>
<accession>A0A9P1JK43</accession>
<dbReference type="RefSeq" id="WP_013353510.1">
    <property type="nucleotide sequence ID" value="NC_014551.1"/>
</dbReference>
<dbReference type="EMBL" id="FN597644">
    <property type="protein sequence ID" value="CBI44216.1"/>
    <property type="molecule type" value="Genomic_DNA"/>
</dbReference>
<feature type="compositionally biased region" description="Basic and acidic residues" evidence="1">
    <location>
        <begin position="17"/>
        <end position="29"/>
    </location>
</feature>
<keyword evidence="3" id="KW-1185">Reference proteome</keyword>
<gene>
    <name evidence="2" type="ordered locus">BAMF_3090</name>
</gene>
<dbReference type="AlphaFoldDB" id="A0A9P1JK43"/>
<evidence type="ECO:0000256" key="1">
    <source>
        <dbReference type="SAM" id="MobiDB-lite"/>
    </source>
</evidence>
<dbReference type="KEGG" id="bao:BAMF_3090"/>
<reference evidence="3" key="2">
    <citation type="journal article" date="2011" name="J. Biotechnol.">
        <title>Genome sequence of B. amyloliquefaciens type strain DSM7(T) reveals differences to plant-associated B. amyloliquefaciens FZB42.</title>
        <authorList>
            <person name="Ruckert C."/>
            <person name="Blom J."/>
            <person name="Chen X."/>
            <person name="Reva O."/>
            <person name="Borriss R."/>
        </authorList>
    </citation>
    <scope>NUCLEOTIDE SEQUENCE [LARGE SCALE GENOMIC DNA]</scope>
    <source>
        <strain evidence="3">DSM 7</strain>
    </source>
</reference>
<name>A0A9P1JK43_BACAS</name>
<evidence type="ECO:0000313" key="3">
    <source>
        <dbReference type="Proteomes" id="UP000006562"/>
    </source>
</evidence>
<protein>
    <recommendedName>
        <fullName evidence="4">Phage terminase small subunit P27 family</fullName>
    </recommendedName>
</protein>
<dbReference type="Pfam" id="PF05119">
    <property type="entry name" value="Terminase_4"/>
    <property type="match status" value="1"/>
</dbReference>